<evidence type="ECO:0000256" key="5">
    <source>
        <dbReference type="ARBA" id="ARBA00022692"/>
    </source>
</evidence>
<dbReference type="EMBL" id="QFFI01000001">
    <property type="protein sequence ID" value="PWG65805.1"/>
    <property type="molecule type" value="Genomic_DNA"/>
</dbReference>
<feature type="transmembrane region" description="Helical" evidence="8">
    <location>
        <begin position="335"/>
        <end position="355"/>
    </location>
</feature>
<keyword evidence="8" id="KW-0406">Ion transport</keyword>
<dbReference type="Proteomes" id="UP000245474">
    <property type="component" value="Unassembled WGS sequence"/>
</dbReference>
<evidence type="ECO:0000256" key="6">
    <source>
        <dbReference type="ARBA" id="ARBA00022989"/>
    </source>
</evidence>
<dbReference type="Gene3D" id="1.20.58.340">
    <property type="entry name" value="Magnesium transport protein CorA, transmembrane region"/>
    <property type="match status" value="2"/>
</dbReference>
<evidence type="ECO:0000256" key="7">
    <source>
        <dbReference type="ARBA" id="ARBA00023136"/>
    </source>
</evidence>
<dbReference type="CDD" id="cd12828">
    <property type="entry name" value="TmCorA-like_1"/>
    <property type="match status" value="1"/>
</dbReference>
<dbReference type="InterPro" id="IPR045861">
    <property type="entry name" value="CorA_cytoplasmic_dom"/>
</dbReference>
<dbReference type="SUPFAM" id="SSF144083">
    <property type="entry name" value="Magnesium transport protein CorA, transmembrane region"/>
    <property type="match status" value="1"/>
</dbReference>
<keyword evidence="7 8" id="KW-0472">Membrane</keyword>
<dbReference type="OrthoDB" id="9803416at2"/>
<proteinExistence type="inferred from homology"/>
<organism evidence="10 11">
    <name type="scientific">Sediminicurvatus halobius</name>
    <dbReference type="NCBI Taxonomy" id="2182432"/>
    <lineage>
        <taxon>Bacteria</taxon>
        <taxon>Pseudomonadati</taxon>
        <taxon>Pseudomonadota</taxon>
        <taxon>Gammaproteobacteria</taxon>
        <taxon>Chromatiales</taxon>
        <taxon>Ectothiorhodospiraceae</taxon>
        <taxon>Sediminicurvatus</taxon>
    </lineage>
</organism>
<sequence>MKGQPSRPYELRHRPRSGTAPGTLVAPPGARPPTINVMAYGDDELIERADVSLDEVERLLGRHALVWVDVRGLGDAETIAQLGQLFDLHPLALEDVLNTHQRPKVEHYDESSFIITRLPHLTDEALELEQISLFLADGLVVSVQEQPADCFDPVRTRIRKHAGNRGRLLRADYLAYALLDAVVDSYFPLLEQYAERIEGLEERTVSRPEHAGMLEIQRLKRELLQIRRAIWPQRELFRGLREGEGRLAGDTGLFLRDCEDHVLQIMDLLEIYRERLGTAVDLHVSALSHRMNEVMKVLTIIATLFMPMTVITGIYGMNFDPAVSPWNMPELGWRYGYPFALGLLVGVGALLLFYFRRLGWLGR</sequence>
<dbReference type="RefSeq" id="WP_109675189.1">
    <property type="nucleotide sequence ID" value="NZ_CP086615.1"/>
</dbReference>
<dbReference type="AlphaFoldDB" id="A0A2U2N9C8"/>
<evidence type="ECO:0000313" key="11">
    <source>
        <dbReference type="Proteomes" id="UP000245474"/>
    </source>
</evidence>
<dbReference type="InterPro" id="IPR045863">
    <property type="entry name" value="CorA_TM1_TM2"/>
</dbReference>
<comment type="subcellular location">
    <subcellularLocation>
        <location evidence="1">Cell membrane</location>
        <topology evidence="1">Multi-pass membrane protein</topology>
    </subcellularLocation>
    <subcellularLocation>
        <location evidence="8">Membrane</location>
        <topology evidence="8">Multi-pass membrane protein</topology>
    </subcellularLocation>
</comment>
<dbReference type="Pfam" id="PF01544">
    <property type="entry name" value="CorA"/>
    <property type="match status" value="1"/>
</dbReference>
<keyword evidence="6 8" id="KW-1133">Transmembrane helix</keyword>
<dbReference type="FunFam" id="1.20.58.340:FF:000012">
    <property type="entry name" value="Magnesium transport protein CorA"/>
    <property type="match status" value="1"/>
</dbReference>
<gene>
    <name evidence="8 10" type="primary">corA</name>
    <name evidence="10" type="ORF">DEM34_00640</name>
</gene>
<dbReference type="PANTHER" id="PTHR46494">
    <property type="entry name" value="CORA FAMILY METAL ION TRANSPORTER (EUROFUNG)"/>
    <property type="match status" value="1"/>
</dbReference>
<comment type="function">
    <text evidence="8">Mediates influx of magnesium ions.</text>
</comment>
<dbReference type="GO" id="GO:0000287">
    <property type="term" value="F:magnesium ion binding"/>
    <property type="evidence" value="ECO:0007669"/>
    <property type="project" value="TreeGrafter"/>
</dbReference>
<evidence type="ECO:0000313" key="10">
    <source>
        <dbReference type="EMBL" id="PWG65805.1"/>
    </source>
</evidence>
<dbReference type="GO" id="GO:0005886">
    <property type="term" value="C:plasma membrane"/>
    <property type="evidence" value="ECO:0007669"/>
    <property type="project" value="UniProtKB-SubCell"/>
</dbReference>
<accession>A0A2U2N9C8</accession>
<reference evidence="10 11" key="1">
    <citation type="submission" date="2018-05" db="EMBL/GenBank/DDBJ databases">
        <title>Spiribacter halobius sp. nov., a moderately halophilic bacterium isolated from marine solar saltern.</title>
        <authorList>
            <person name="Zheng W.-S."/>
            <person name="Lu D.-C."/>
            <person name="Du Z.-J."/>
        </authorList>
    </citation>
    <scope>NUCLEOTIDE SEQUENCE [LARGE SCALE GENOMIC DNA]</scope>
    <source>
        <strain evidence="10 11">E85</strain>
    </source>
</reference>
<comment type="similarity">
    <text evidence="2 8">Belongs to the CorA metal ion transporter (MIT) (TC 1.A.35) family.</text>
</comment>
<dbReference type="NCBIfam" id="TIGR00383">
    <property type="entry name" value="corA"/>
    <property type="match status" value="1"/>
</dbReference>
<name>A0A2U2N9C8_9GAMM</name>
<dbReference type="PANTHER" id="PTHR46494:SF1">
    <property type="entry name" value="CORA FAMILY METAL ION TRANSPORTER (EUROFUNG)"/>
    <property type="match status" value="1"/>
</dbReference>
<keyword evidence="8" id="KW-0460">Magnesium</keyword>
<evidence type="ECO:0000256" key="9">
    <source>
        <dbReference type="SAM" id="MobiDB-lite"/>
    </source>
</evidence>
<evidence type="ECO:0000256" key="1">
    <source>
        <dbReference type="ARBA" id="ARBA00004651"/>
    </source>
</evidence>
<dbReference type="Gene3D" id="3.30.460.20">
    <property type="entry name" value="CorA soluble domain-like"/>
    <property type="match status" value="1"/>
</dbReference>
<dbReference type="SUPFAM" id="SSF143865">
    <property type="entry name" value="CorA soluble domain-like"/>
    <property type="match status" value="1"/>
</dbReference>
<feature type="region of interest" description="Disordered" evidence="9">
    <location>
        <begin position="1"/>
        <end position="30"/>
    </location>
</feature>
<evidence type="ECO:0000256" key="4">
    <source>
        <dbReference type="ARBA" id="ARBA00022475"/>
    </source>
</evidence>
<keyword evidence="4 8" id="KW-1003">Cell membrane</keyword>
<dbReference type="GO" id="GO:0050897">
    <property type="term" value="F:cobalt ion binding"/>
    <property type="evidence" value="ECO:0007669"/>
    <property type="project" value="TreeGrafter"/>
</dbReference>
<dbReference type="GO" id="GO:0015095">
    <property type="term" value="F:magnesium ion transmembrane transporter activity"/>
    <property type="evidence" value="ECO:0007669"/>
    <property type="project" value="UniProtKB-UniRule"/>
</dbReference>
<evidence type="ECO:0000256" key="3">
    <source>
        <dbReference type="ARBA" id="ARBA00022448"/>
    </source>
</evidence>
<dbReference type="InterPro" id="IPR004488">
    <property type="entry name" value="Mg/Co-transport_prot_CorA"/>
</dbReference>
<comment type="caution">
    <text evidence="10">The sequence shown here is derived from an EMBL/GenBank/DDBJ whole genome shotgun (WGS) entry which is preliminary data.</text>
</comment>
<dbReference type="InterPro" id="IPR002523">
    <property type="entry name" value="MgTranspt_CorA/ZnTranspt_ZntB"/>
</dbReference>
<feature type="transmembrane region" description="Helical" evidence="8">
    <location>
        <begin position="297"/>
        <end position="315"/>
    </location>
</feature>
<keyword evidence="3 8" id="KW-0813">Transport</keyword>
<dbReference type="GO" id="GO:0015087">
    <property type="term" value="F:cobalt ion transmembrane transporter activity"/>
    <property type="evidence" value="ECO:0007669"/>
    <property type="project" value="UniProtKB-UniRule"/>
</dbReference>
<evidence type="ECO:0000256" key="8">
    <source>
        <dbReference type="RuleBase" id="RU362010"/>
    </source>
</evidence>
<keyword evidence="5 8" id="KW-0812">Transmembrane</keyword>
<protein>
    <recommendedName>
        <fullName evidence="8">Magnesium transport protein CorA</fullName>
    </recommendedName>
</protein>
<evidence type="ECO:0000256" key="2">
    <source>
        <dbReference type="ARBA" id="ARBA00009765"/>
    </source>
</evidence>
<keyword evidence="11" id="KW-1185">Reference proteome</keyword>